<evidence type="ECO:0000313" key="2">
    <source>
        <dbReference type="EMBL" id="CAC5410489.1"/>
    </source>
</evidence>
<proteinExistence type="predicted"/>
<name>A0A6J8DQX9_MYTCO</name>
<reference evidence="2 3" key="1">
    <citation type="submission" date="2020-06" db="EMBL/GenBank/DDBJ databases">
        <authorList>
            <person name="Li R."/>
            <person name="Bekaert M."/>
        </authorList>
    </citation>
    <scope>NUCLEOTIDE SEQUENCE [LARGE SCALE GENOMIC DNA]</scope>
    <source>
        <strain evidence="3">wild</strain>
    </source>
</reference>
<dbReference type="EMBL" id="CACVKT020007772">
    <property type="protein sequence ID" value="CAC5410489.1"/>
    <property type="molecule type" value="Genomic_DNA"/>
</dbReference>
<feature type="compositionally biased region" description="Basic and acidic residues" evidence="1">
    <location>
        <begin position="278"/>
        <end position="290"/>
    </location>
</feature>
<accession>A0A6J8DQX9</accession>
<sequence length="290" mass="32678">MSIVLFQLTDDAVCIVEQDENEKKHGYNYFFLFNSNNCDEYARRLPEDKIYTLTWSGKTDPKLCAFNFTGGEDQHFLDFTVCFESEEFDFPSFDVELVVTNATKRWVYDSSDDEIDRKCVAKARDMMFKLVISKNYQESSSKLKLKITSEVKVNVADIWDQVGKAIKDMIPLAIVVIVLLCVVSNKHARQQCCSVITSVKDKIMGTTVRPRRDSIGNNSAHSVPLHVHETRQNYSPSAPFISTELEAAVLQNSPAEPDGSAIPQSDSKPDTPPPSYDEVVKNPDSKNDIS</sequence>
<dbReference type="AlphaFoldDB" id="A0A6J8DQX9"/>
<organism evidence="2 3">
    <name type="scientific">Mytilus coruscus</name>
    <name type="common">Sea mussel</name>
    <dbReference type="NCBI Taxonomy" id="42192"/>
    <lineage>
        <taxon>Eukaryota</taxon>
        <taxon>Metazoa</taxon>
        <taxon>Spiralia</taxon>
        <taxon>Lophotrochozoa</taxon>
        <taxon>Mollusca</taxon>
        <taxon>Bivalvia</taxon>
        <taxon>Autobranchia</taxon>
        <taxon>Pteriomorphia</taxon>
        <taxon>Mytilida</taxon>
        <taxon>Mytiloidea</taxon>
        <taxon>Mytilidae</taxon>
        <taxon>Mytilinae</taxon>
        <taxon>Mytilus</taxon>
    </lineage>
</organism>
<protein>
    <submittedName>
        <fullName evidence="2">Uncharacterized protein</fullName>
    </submittedName>
</protein>
<feature type="region of interest" description="Disordered" evidence="1">
    <location>
        <begin position="247"/>
        <end position="290"/>
    </location>
</feature>
<evidence type="ECO:0000256" key="1">
    <source>
        <dbReference type="SAM" id="MobiDB-lite"/>
    </source>
</evidence>
<dbReference type="OrthoDB" id="6094943at2759"/>
<evidence type="ECO:0000313" key="3">
    <source>
        <dbReference type="Proteomes" id="UP000507470"/>
    </source>
</evidence>
<dbReference type="Proteomes" id="UP000507470">
    <property type="component" value="Unassembled WGS sequence"/>
</dbReference>
<gene>
    <name evidence="2" type="ORF">MCOR_43672</name>
</gene>
<keyword evidence="3" id="KW-1185">Reference proteome</keyword>